<protein>
    <submittedName>
        <fullName evidence="3">Transposon ty3-g Gag-Pol polyprotein</fullName>
    </submittedName>
</protein>
<evidence type="ECO:0000313" key="4">
    <source>
        <dbReference type="Proteomes" id="UP000735302"/>
    </source>
</evidence>
<dbReference type="PANTHER" id="PTHR37984:SF11">
    <property type="entry name" value="INTEGRASE CATALYTIC DOMAIN-CONTAINING PROTEIN"/>
    <property type="match status" value="1"/>
</dbReference>
<evidence type="ECO:0000259" key="2">
    <source>
        <dbReference type="PROSITE" id="PS50994"/>
    </source>
</evidence>
<dbReference type="Gene3D" id="3.30.420.10">
    <property type="entry name" value="Ribonuclease H-like superfamily/Ribonuclease H"/>
    <property type="match status" value="1"/>
</dbReference>
<organism evidence="3 4">
    <name type="scientific">Plakobranchus ocellatus</name>
    <dbReference type="NCBI Taxonomy" id="259542"/>
    <lineage>
        <taxon>Eukaryota</taxon>
        <taxon>Metazoa</taxon>
        <taxon>Spiralia</taxon>
        <taxon>Lophotrochozoa</taxon>
        <taxon>Mollusca</taxon>
        <taxon>Gastropoda</taxon>
        <taxon>Heterobranchia</taxon>
        <taxon>Euthyneura</taxon>
        <taxon>Panpulmonata</taxon>
        <taxon>Sacoglossa</taxon>
        <taxon>Placobranchoidea</taxon>
        <taxon>Plakobranchidae</taxon>
        <taxon>Plakobranchus</taxon>
    </lineage>
</organism>
<dbReference type="PANTHER" id="PTHR37984">
    <property type="entry name" value="PROTEIN CBG26694"/>
    <property type="match status" value="1"/>
</dbReference>
<evidence type="ECO:0000313" key="3">
    <source>
        <dbReference type="EMBL" id="GFN99203.1"/>
    </source>
</evidence>
<dbReference type="InterPro" id="IPR001584">
    <property type="entry name" value="Integrase_cat-core"/>
</dbReference>
<sequence length="336" mass="37907">MSPLPRRPWDELSVDFAGPFPNGEHLFFIIDDYSRFPEVEIVNSTSARSVTPKLNQIFARFGTPSILNSDNGSPFNGEEFASFAKKLGFHHRKIIPSWPEANGEAERFVRSLNKFVKTCEAERSNWKQKLPNFLRQYRATPHSSTKISLHEALTGRKMRTALPELVTTQRGKEGSITNNDLSAKTKQTRDADARRNTREHHLQLGDAVLVQQSKQNKLSPPYNPAPYIVKDIKESMVTADNGHHSITRNSSFFKAVSRQEVEDLPLHDMITDDDIRFETGQSDSHYDEPQSQPSQDQVLQGSPKSTHQLYQAGLQVEQPCSPSVDEVPSSPPSSRL</sequence>
<dbReference type="AlphaFoldDB" id="A0AAV3ZZ38"/>
<dbReference type="GO" id="GO:0015074">
    <property type="term" value="P:DNA integration"/>
    <property type="evidence" value="ECO:0007669"/>
    <property type="project" value="InterPro"/>
</dbReference>
<evidence type="ECO:0000256" key="1">
    <source>
        <dbReference type="SAM" id="MobiDB-lite"/>
    </source>
</evidence>
<dbReference type="Proteomes" id="UP000735302">
    <property type="component" value="Unassembled WGS sequence"/>
</dbReference>
<name>A0AAV3ZZ38_9GAST</name>
<dbReference type="EMBL" id="BLXT01002950">
    <property type="protein sequence ID" value="GFN99203.1"/>
    <property type="molecule type" value="Genomic_DNA"/>
</dbReference>
<feature type="compositionally biased region" description="Polar residues" evidence="1">
    <location>
        <begin position="279"/>
        <end position="309"/>
    </location>
</feature>
<proteinExistence type="predicted"/>
<dbReference type="FunFam" id="3.30.420.10:FF:000063">
    <property type="entry name" value="Retrovirus-related Pol polyprotein from transposon 297-like Protein"/>
    <property type="match status" value="1"/>
</dbReference>
<comment type="caution">
    <text evidence="3">The sequence shown here is derived from an EMBL/GenBank/DDBJ whole genome shotgun (WGS) entry which is preliminary data.</text>
</comment>
<accession>A0AAV3ZZ38</accession>
<reference evidence="3 4" key="1">
    <citation type="journal article" date="2021" name="Elife">
        <title>Chloroplast acquisition without the gene transfer in kleptoplastic sea slugs, Plakobranchus ocellatus.</title>
        <authorList>
            <person name="Maeda T."/>
            <person name="Takahashi S."/>
            <person name="Yoshida T."/>
            <person name="Shimamura S."/>
            <person name="Takaki Y."/>
            <person name="Nagai Y."/>
            <person name="Toyoda A."/>
            <person name="Suzuki Y."/>
            <person name="Arimoto A."/>
            <person name="Ishii H."/>
            <person name="Satoh N."/>
            <person name="Nishiyama T."/>
            <person name="Hasebe M."/>
            <person name="Maruyama T."/>
            <person name="Minagawa J."/>
            <person name="Obokata J."/>
            <person name="Shigenobu S."/>
        </authorList>
    </citation>
    <scope>NUCLEOTIDE SEQUENCE [LARGE SCALE GENOMIC DNA]</scope>
</reference>
<dbReference type="SUPFAM" id="SSF53098">
    <property type="entry name" value="Ribonuclease H-like"/>
    <property type="match status" value="1"/>
</dbReference>
<dbReference type="PROSITE" id="PS50994">
    <property type="entry name" value="INTEGRASE"/>
    <property type="match status" value="1"/>
</dbReference>
<dbReference type="GO" id="GO:0003676">
    <property type="term" value="F:nucleic acid binding"/>
    <property type="evidence" value="ECO:0007669"/>
    <property type="project" value="InterPro"/>
</dbReference>
<dbReference type="InterPro" id="IPR036397">
    <property type="entry name" value="RNaseH_sf"/>
</dbReference>
<gene>
    <name evidence="3" type="ORF">PoB_002570900</name>
</gene>
<feature type="domain" description="Integrase catalytic" evidence="2">
    <location>
        <begin position="4"/>
        <end position="157"/>
    </location>
</feature>
<dbReference type="InterPro" id="IPR012337">
    <property type="entry name" value="RNaseH-like_sf"/>
</dbReference>
<dbReference type="Pfam" id="PF00665">
    <property type="entry name" value="rve"/>
    <property type="match status" value="1"/>
</dbReference>
<feature type="compositionally biased region" description="Low complexity" evidence="1">
    <location>
        <begin position="319"/>
        <end position="336"/>
    </location>
</feature>
<dbReference type="InterPro" id="IPR050951">
    <property type="entry name" value="Retrovirus_Pol_polyprotein"/>
</dbReference>
<feature type="region of interest" description="Disordered" evidence="1">
    <location>
        <begin position="279"/>
        <end position="336"/>
    </location>
</feature>
<keyword evidence="4" id="KW-1185">Reference proteome</keyword>